<reference evidence="11 12" key="1">
    <citation type="submission" date="2018-04" db="EMBL/GenBank/DDBJ databases">
        <title>The genome of golden apple snail Pomacea canaliculata provides insight into stress tolerance and invasive adaptation.</title>
        <authorList>
            <person name="Liu C."/>
            <person name="Liu B."/>
            <person name="Ren Y."/>
            <person name="Zhang Y."/>
            <person name="Wang H."/>
            <person name="Li S."/>
            <person name="Jiang F."/>
            <person name="Yin L."/>
            <person name="Zhang G."/>
            <person name="Qian W."/>
            <person name="Fan W."/>
        </authorList>
    </citation>
    <scope>NUCLEOTIDE SEQUENCE [LARGE SCALE GENOMIC DNA]</scope>
    <source>
        <strain evidence="11">SZHN2017</strain>
        <tissue evidence="11">Muscle</tissue>
    </source>
</reference>
<dbReference type="Gene3D" id="3.40.50.1000">
    <property type="entry name" value="HAD superfamily/HAD-like"/>
    <property type="match status" value="1"/>
</dbReference>
<dbReference type="InterPro" id="IPR013786">
    <property type="entry name" value="AcylCoA_DH/ox_N"/>
</dbReference>
<dbReference type="Gene3D" id="1.10.540.10">
    <property type="entry name" value="Acyl-CoA dehydrogenase/oxidase, N-terminal domain"/>
    <property type="match status" value="1"/>
</dbReference>
<dbReference type="InterPro" id="IPR046373">
    <property type="entry name" value="Acyl-CoA_Oxase/DH_mid-dom_sf"/>
</dbReference>
<keyword evidence="5" id="KW-0560">Oxidoreductase</keyword>
<feature type="domain" description="Acyl-CoA oxidase/dehydrogenase middle" evidence="9">
    <location>
        <begin position="742"/>
        <end position="843"/>
    </location>
</feature>
<evidence type="ECO:0000256" key="1">
    <source>
        <dbReference type="ARBA" id="ARBA00001974"/>
    </source>
</evidence>
<comment type="cofactor">
    <cofactor evidence="1">
        <name>FAD</name>
        <dbReference type="ChEBI" id="CHEBI:57692"/>
    </cofactor>
</comment>
<dbReference type="SUPFAM" id="SSF47203">
    <property type="entry name" value="Acyl-CoA dehydrogenase C-terminal domain-like"/>
    <property type="match status" value="1"/>
</dbReference>
<feature type="compositionally biased region" description="Basic and acidic residues" evidence="6">
    <location>
        <begin position="42"/>
        <end position="65"/>
    </location>
</feature>
<dbReference type="CDD" id="cd05154">
    <property type="entry name" value="ACAD10_11_N-like"/>
    <property type="match status" value="1"/>
</dbReference>
<dbReference type="InterPro" id="IPR006091">
    <property type="entry name" value="Acyl-CoA_Oxase/DH_mid-dom"/>
</dbReference>
<dbReference type="InterPro" id="IPR011009">
    <property type="entry name" value="Kinase-like_dom_sf"/>
</dbReference>
<dbReference type="InterPro" id="IPR036250">
    <property type="entry name" value="AcylCo_DH-like_C"/>
</dbReference>
<dbReference type="Gene3D" id="3.30.200.20">
    <property type="entry name" value="Phosphorylase Kinase, domain 1"/>
    <property type="match status" value="1"/>
</dbReference>
<dbReference type="InterPro" id="IPR036412">
    <property type="entry name" value="HAD-like_sf"/>
</dbReference>
<dbReference type="InterPro" id="IPR023214">
    <property type="entry name" value="HAD_sf"/>
</dbReference>
<gene>
    <name evidence="11" type="ORF">C0Q70_08422</name>
</gene>
<dbReference type="Pfam" id="PF00441">
    <property type="entry name" value="Acyl-CoA_dh_1"/>
    <property type="match status" value="1"/>
</dbReference>
<dbReference type="InterPro" id="IPR009075">
    <property type="entry name" value="AcylCo_DH/oxidase_C"/>
</dbReference>
<dbReference type="SUPFAM" id="SSF56645">
    <property type="entry name" value="Acyl-CoA dehydrogenase NM domain-like"/>
    <property type="match status" value="1"/>
</dbReference>
<evidence type="ECO:0000313" key="11">
    <source>
        <dbReference type="EMBL" id="PVD32974.1"/>
    </source>
</evidence>
<keyword evidence="4" id="KW-0274">FAD</keyword>
<comment type="similarity">
    <text evidence="2">Belongs to the acyl-CoA dehydrogenase family.</text>
</comment>
<dbReference type="PANTHER" id="PTHR47829">
    <property type="entry name" value="HYDROLASE, PUTATIVE (AFU_ORTHOLOGUE AFUA_1G12880)-RELATED"/>
    <property type="match status" value="1"/>
</dbReference>
<dbReference type="InterPro" id="IPR052898">
    <property type="entry name" value="ACAD10-like"/>
</dbReference>
<dbReference type="InterPro" id="IPR006439">
    <property type="entry name" value="HAD-SF_hydro_IA"/>
</dbReference>
<feature type="domain" description="Acyl-CoA dehydrogenase/oxidase C-terminal" evidence="7">
    <location>
        <begin position="869"/>
        <end position="981"/>
    </location>
</feature>
<dbReference type="NCBIfam" id="TIGR01509">
    <property type="entry name" value="HAD-SF-IA-v3"/>
    <property type="match status" value="1"/>
</dbReference>
<dbReference type="OrthoDB" id="434771at2759"/>
<evidence type="ECO:0000313" key="12">
    <source>
        <dbReference type="Proteomes" id="UP000245119"/>
    </source>
</evidence>
<feature type="domain" description="Acyl-CoA dehydrogenase/oxidase N-terminal" evidence="10">
    <location>
        <begin position="623"/>
        <end position="738"/>
    </location>
</feature>
<evidence type="ECO:0000256" key="5">
    <source>
        <dbReference type="ARBA" id="ARBA00023002"/>
    </source>
</evidence>
<dbReference type="Proteomes" id="UP000245119">
    <property type="component" value="Linkage Group LG4"/>
</dbReference>
<evidence type="ECO:0000259" key="7">
    <source>
        <dbReference type="Pfam" id="PF00441"/>
    </source>
</evidence>
<dbReference type="SUPFAM" id="SSF56112">
    <property type="entry name" value="Protein kinase-like (PK-like)"/>
    <property type="match status" value="1"/>
</dbReference>
<feature type="region of interest" description="Disordered" evidence="6">
    <location>
        <begin position="31"/>
        <end position="68"/>
    </location>
</feature>
<evidence type="ECO:0000256" key="2">
    <source>
        <dbReference type="ARBA" id="ARBA00009347"/>
    </source>
</evidence>
<dbReference type="STRING" id="400727.A0A2T7PHT8"/>
<evidence type="ECO:0000256" key="6">
    <source>
        <dbReference type="SAM" id="MobiDB-lite"/>
    </source>
</evidence>
<dbReference type="GO" id="GO:0016627">
    <property type="term" value="F:oxidoreductase activity, acting on the CH-CH group of donors"/>
    <property type="evidence" value="ECO:0007669"/>
    <property type="project" value="InterPro"/>
</dbReference>
<dbReference type="SUPFAM" id="SSF56784">
    <property type="entry name" value="HAD-like"/>
    <property type="match status" value="1"/>
</dbReference>
<proteinExistence type="inferred from homology"/>
<dbReference type="EMBL" id="PZQS01000004">
    <property type="protein sequence ID" value="PVD32974.1"/>
    <property type="molecule type" value="Genomic_DNA"/>
</dbReference>
<dbReference type="Pfam" id="PF01636">
    <property type="entry name" value="APH"/>
    <property type="match status" value="1"/>
</dbReference>
<evidence type="ECO:0000259" key="9">
    <source>
        <dbReference type="Pfam" id="PF02770"/>
    </source>
</evidence>
<dbReference type="InterPro" id="IPR037069">
    <property type="entry name" value="AcylCoA_DH/ox_N_sf"/>
</dbReference>
<dbReference type="Pfam" id="PF02771">
    <property type="entry name" value="Acyl-CoA_dh_N"/>
    <property type="match status" value="1"/>
</dbReference>
<sequence>MLGLMMVERERELPQLTRNRNRSISSDTCWQFEHPKFAPGTPRDRDTQDSARQETADHFYSQKEDESSDDLVNFGSELTFVTFKAFERQAKVPPGTLSQIIVKSGDDGAWQRLEQGAITLSEFAVVFSKECSQKVTESCRVKWRKPQLEIYKHCLHSLQVAPQEAILLDDLGINLKAARQLGLHTIKVESAAQAVQDLEKTLGLTLVGKVEGTTDVAPHLALPLSSLAKYLQSLLGVQDTGEPLVRAFEHGQSNPTYYVKFGNRQLVLRKKPPGKLLPSAHAVDREFRVMTAMASQGVPVPPMLHFCDDSSILGTPFYLMEYVKGRIFKDRRLINLPHNQRYSLFESMCDMLCKIHSVDINKAGLSDYGKQGKFMERNFARWAKQYEASKTREIPSMTNLMQWISKHLPQDEKVTVVHGDYRLDNLIYAEDRPEVLAVLDWELSTLGDPLTDLATCCMTYYMPDDSPINPGFGSNFDFKGENIPDVKEFVAMYCQKLNIPLIDNWEFYVAFVHFRMAAILQGVYKRAISGQGSSAKGKMVGEMVETLAERGWQVACQSGLHSMEALAAIKGSGMDSQRRNFSTQVHPTQVIMSHLARPLSSHSHSESAGLMPVTVSALSSHVQNIHQRVREIIDEHVLPLEAELLKIEDRWSVHPRVEELKAMAKAEKLWNLFLPIETDPEGNMEQASQMWSMHSSVNRWAALFLHQSAPDTGNMEVLVKYGTEEQKSEWLTPLLEGKIRSCFAMTEPAVASSDATNIQASIRRDGNHYILNGHKWWTSGAMDPRCKLCIFMGKTDTSASRHLQQSMLLVPMDSPGVKVIRPLSVFGYDDAPSGHGEVVFENVRVPVTNLLLGEGRGFEIAQGRLGQTTTRQAFGKPLASQGTIQAAVAQSRVDIEQTRLLVLKAAHMMDLYGNKVAAPEIAMIKVAAPSMALRVIDRAIQAHGGAGLNHDFPMAQMYAWARVLRLADGPDEVHMQAIARNEYAKITRSRL</sequence>
<feature type="domain" description="Aminoglycoside phosphotransferase" evidence="8">
    <location>
        <begin position="245"/>
        <end position="472"/>
    </location>
</feature>
<organism evidence="11 12">
    <name type="scientific">Pomacea canaliculata</name>
    <name type="common">Golden apple snail</name>
    <dbReference type="NCBI Taxonomy" id="400727"/>
    <lineage>
        <taxon>Eukaryota</taxon>
        <taxon>Metazoa</taxon>
        <taxon>Spiralia</taxon>
        <taxon>Lophotrochozoa</taxon>
        <taxon>Mollusca</taxon>
        <taxon>Gastropoda</taxon>
        <taxon>Caenogastropoda</taxon>
        <taxon>Architaenioglossa</taxon>
        <taxon>Ampullarioidea</taxon>
        <taxon>Ampullariidae</taxon>
        <taxon>Pomacea</taxon>
    </lineage>
</organism>
<dbReference type="Gene3D" id="1.20.140.10">
    <property type="entry name" value="Butyryl-CoA Dehydrogenase, subunit A, domain 3"/>
    <property type="match status" value="1"/>
</dbReference>
<dbReference type="PANTHER" id="PTHR47829:SF3">
    <property type="entry name" value="AMINOGLYCOSIDE PHOSPHOTRANSFERASE DOMAIN-CONTAINING PROTEIN"/>
    <property type="match status" value="1"/>
</dbReference>
<accession>A0A2T7PHT8</accession>
<protein>
    <recommendedName>
        <fullName evidence="13">Acyl-CoA dehydrogenase family member 11</fullName>
    </recommendedName>
</protein>
<evidence type="ECO:0000256" key="4">
    <source>
        <dbReference type="ARBA" id="ARBA00022827"/>
    </source>
</evidence>
<evidence type="ECO:0000256" key="3">
    <source>
        <dbReference type="ARBA" id="ARBA00022630"/>
    </source>
</evidence>
<evidence type="ECO:0000259" key="8">
    <source>
        <dbReference type="Pfam" id="PF01636"/>
    </source>
</evidence>
<dbReference type="InterPro" id="IPR002575">
    <property type="entry name" value="Aminoglycoside_PTrfase"/>
</dbReference>
<evidence type="ECO:0000259" key="10">
    <source>
        <dbReference type="Pfam" id="PF02771"/>
    </source>
</evidence>
<dbReference type="Gene3D" id="2.40.110.10">
    <property type="entry name" value="Butyryl-CoA Dehydrogenase, subunit A, domain 2"/>
    <property type="match status" value="1"/>
</dbReference>
<comment type="caution">
    <text evidence="11">The sequence shown here is derived from an EMBL/GenBank/DDBJ whole genome shotgun (WGS) entry which is preliminary data.</text>
</comment>
<dbReference type="InterPro" id="IPR041726">
    <property type="entry name" value="ACAD10_11_N"/>
</dbReference>
<dbReference type="AlphaFoldDB" id="A0A2T7PHT8"/>
<dbReference type="Pfam" id="PF02770">
    <property type="entry name" value="Acyl-CoA_dh_M"/>
    <property type="match status" value="1"/>
</dbReference>
<keyword evidence="12" id="KW-1185">Reference proteome</keyword>
<dbReference type="GO" id="GO:0050660">
    <property type="term" value="F:flavin adenine dinucleotide binding"/>
    <property type="evidence" value="ECO:0007669"/>
    <property type="project" value="InterPro"/>
</dbReference>
<dbReference type="Gene3D" id="3.90.1200.10">
    <property type="match status" value="1"/>
</dbReference>
<dbReference type="InterPro" id="IPR009100">
    <property type="entry name" value="AcylCoA_DH/oxidase_NM_dom_sf"/>
</dbReference>
<dbReference type="FunFam" id="2.40.110.10:FF:000002">
    <property type="entry name" value="Acyl-CoA dehydrogenase fadE12"/>
    <property type="match status" value="1"/>
</dbReference>
<evidence type="ECO:0008006" key="13">
    <source>
        <dbReference type="Google" id="ProtNLM"/>
    </source>
</evidence>
<name>A0A2T7PHT8_POMCA</name>
<keyword evidence="3" id="KW-0285">Flavoprotein</keyword>